<keyword evidence="5 12" id="KW-0028">Amino-acid biosynthesis</keyword>
<feature type="binding site" evidence="12 17">
    <location>
        <position position="415"/>
    </location>
    <ligand>
        <name>Zn(2+)</name>
        <dbReference type="ChEBI" id="CHEBI:29105"/>
    </ligand>
</feature>
<comment type="catalytic activity">
    <reaction evidence="11 12">
        <text>L-histidinol + 2 NAD(+) + H2O = L-histidine + 2 NADH + 3 H(+)</text>
        <dbReference type="Rhea" id="RHEA:20641"/>
        <dbReference type="ChEBI" id="CHEBI:15377"/>
        <dbReference type="ChEBI" id="CHEBI:15378"/>
        <dbReference type="ChEBI" id="CHEBI:57540"/>
        <dbReference type="ChEBI" id="CHEBI:57595"/>
        <dbReference type="ChEBI" id="CHEBI:57699"/>
        <dbReference type="ChEBI" id="CHEBI:57945"/>
        <dbReference type="EC" id="1.1.1.23"/>
    </reaction>
</comment>
<dbReference type="PROSITE" id="PS00611">
    <property type="entry name" value="HISOL_DEHYDROGENASE"/>
    <property type="match status" value="1"/>
</dbReference>
<dbReference type="GO" id="GO:0051287">
    <property type="term" value="F:NAD binding"/>
    <property type="evidence" value="ECO:0007669"/>
    <property type="project" value="InterPro"/>
</dbReference>
<protein>
    <recommendedName>
        <fullName evidence="4 12">Histidinol dehydrogenase</fullName>
        <shortName evidence="12">HDH</shortName>
        <ecNumber evidence="4 12">1.1.1.23</ecNumber>
    </recommendedName>
</protein>
<dbReference type="GO" id="GO:0008270">
    <property type="term" value="F:zinc ion binding"/>
    <property type="evidence" value="ECO:0007669"/>
    <property type="project" value="UniProtKB-UniRule"/>
</dbReference>
<feature type="binding site" evidence="12 15">
    <location>
        <position position="186"/>
    </location>
    <ligand>
        <name>NAD(+)</name>
        <dbReference type="ChEBI" id="CHEBI:57540"/>
    </ligand>
</feature>
<keyword evidence="9 12" id="KW-0520">NAD</keyword>
<feature type="binding site" evidence="12 15">
    <location>
        <position position="209"/>
    </location>
    <ligand>
        <name>NAD(+)</name>
        <dbReference type="ChEBI" id="CHEBI:57540"/>
    </ligand>
</feature>
<feature type="binding site" evidence="12 17">
    <location>
        <position position="356"/>
    </location>
    <ligand>
        <name>Zn(2+)</name>
        <dbReference type="ChEBI" id="CHEBI:29105"/>
    </ligand>
</feature>
<organism evidence="19 20">
    <name type="scientific">Butyricimonas faecalis</name>
    <dbReference type="NCBI Taxonomy" id="2093856"/>
    <lineage>
        <taxon>Bacteria</taxon>
        <taxon>Pseudomonadati</taxon>
        <taxon>Bacteroidota</taxon>
        <taxon>Bacteroidia</taxon>
        <taxon>Bacteroidales</taxon>
        <taxon>Odoribacteraceae</taxon>
        <taxon>Butyricimonas</taxon>
    </lineage>
</organism>
<evidence type="ECO:0000256" key="1">
    <source>
        <dbReference type="ARBA" id="ARBA00003850"/>
    </source>
</evidence>
<feature type="active site" description="Proton acceptor" evidence="12 14">
    <location>
        <position position="322"/>
    </location>
</feature>
<dbReference type="PANTHER" id="PTHR21256">
    <property type="entry name" value="HISTIDINOL DEHYDROGENASE HDH"/>
    <property type="match status" value="1"/>
</dbReference>
<dbReference type="PIRSF" id="PIRSF000099">
    <property type="entry name" value="Histidinol_dh"/>
    <property type="match status" value="1"/>
</dbReference>
<reference evidence="19 20" key="1">
    <citation type="submission" date="2018-10" db="EMBL/GenBank/DDBJ databases">
        <title>Butyricimonas faecalis sp. nov., isolated from human faeces and emended description of the genus Butyricimonas.</title>
        <authorList>
            <person name="Le Roy T."/>
            <person name="Van der Smissen P."/>
            <person name="Paquot A."/>
            <person name="Delzenne N."/>
            <person name="Muccioli G."/>
            <person name="Collet J.-F."/>
            <person name="Cani P.D."/>
        </authorList>
    </citation>
    <scope>NUCLEOTIDE SEQUENCE [LARGE SCALE GENOMIC DNA]</scope>
    <source>
        <strain evidence="19 20">H184</strain>
    </source>
</reference>
<comment type="cofactor">
    <cofactor evidence="12 17">
        <name>Zn(2+)</name>
        <dbReference type="ChEBI" id="CHEBI:29105"/>
    </cofactor>
    <text evidence="12 17">Binds 1 zinc ion per subunit.</text>
</comment>
<dbReference type="UniPathway" id="UPA00031">
    <property type="reaction ID" value="UER00014"/>
</dbReference>
<feature type="binding site" evidence="12 16">
    <location>
        <position position="323"/>
    </location>
    <ligand>
        <name>substrate</name>
    </ligand>
</feature>
<proteinExistence type="inferred from homology"/>
<gene>
    <name evidence="12 19" type="primary">hisD</name>
    <name evidence="19" type="ORF">D8S85_20370</name>
</gene>
<comment type="pathway">
    <text evidence="2 12">Amino-acid biosynthesis; L-histidine biosynthesis; L-histidine from 5-phospho-alpha-D-ribose 1-diphosphate: step 9/9.</text>
</comment>
<dbReference type="EC" id="1.1.1.23" evidence="4 12"/>
<keyword evidence="10 12" id="KW-0368">Histidine biosynthesis</keyword>
<evidence type="ECO:0000256" key="15">
    <source>
        <dbReference type="PIRSR" id="PIRSR000099-2"/>
    </source>
</evidence>
<dbReference type="GO" id="GO:0004399">
    <property type="term" value="F:histidinol dehydrogenase activity"/>
    <property type="evidence" value="ECO:0007669"/>
    <property type="project" value="UniProtKB-UniRule"/>
</dbReference>
<evidence type="ECO:0000256" key="14">
    <source>
        <dbReference type="PIRSR" id="PIRSR000099-1"/>
    </source>
</evidence>
<feature type="active site" description="Proton acceptor" evidence="12 14">
    <location>
        <position position="323"/>
    </location>
</feature>
<comment type="function">
    <text evidence="1 12">Catalyzes the sequential NAD-dependent oxidations of L-histidinol to L-histidinaldehyde and then to L-histidine.</text>
</comment>
<evidence type="ECO:0000256" key="12">
    <source>
        <dbReference type="HAMAP-Rule" id="MF_01024"/>
    </source>
</evidence>
<evidence type="ECO:0000256" key="11">
    <source>
        <dbReference type="ARBA" id="ARBA00049489"/>
    </source>
</evidence>
<dbReference type="HAMAP" id="MF_01024">
    <property type="entry name" value="HisD"/>
    <property type="match status" value="1"/>
</dbReference>
<sequence length="428" mass="47797">MKKILYPGKEEWMQILERPENGGEDLDKVCKAVFDEVRRDGDEALRKYTWYFDRVKLERLEVTEEEFQEAESVVDAELKKAIRVAKGNIEEFHKVQIPGKCEYVNERGFRCWQEGRAIDRVGLYVPGGSAPLFSTVLMLAIPAKLAGCREIVICTPPGRDGRVNPAILWTARLCGVTRVFKVGGIQAIAALALGTESVGRVDKIFGPGNRFVMAAKQWVGRYGVAIDMPAGPSELMVVADESARPTFVAADLLSQAEHGPDSQVFLVTCNESLIDRVEEELDKQLDQIPRKAIAEVALRNSKYIVLRSREECVELVNCYAPEHLMLCVKDYLDWVPEIRNAGSVFLGHYSPESAGDYASGTNHTLPTNGYARAYSGVNMDAFMKKVTFQEIMPEGLAYLGKTIEIMADNEKLEAHGNAVRVRNLEFKI</sequence>
<dbReference type="Gene3D" id="3.40.50.1980">
    <property type="entry name" value="Nitrogenase molybdenum iron protein domain"/>
    <property type="match status" value="2"/>
</dbReference>
<feature type="binding site" evidence="12 16">
    <location>
        <position position="258"/>
    </location>
    <ligand>
        <name>substrate</name>
    </ligand>
</feature>
<dbReference type="InterPro" id="IPR016161">
    <property type="entry name" value="Ald_DH/histidinol_DH"/>
</dbReference>
<feature type="binding site" evidence="12 16">
    <location>
        <position position="415"/>
    </location>
    <ligand>
        <name>substrate</name>
    </ligand>
</feature>
<evidence type="ECO:0000256" key="9">
    <source>
        <dbReference type="ARBA" id="ARBA00023027"/>
    </source>
</evidence>
<evidence type="ECO:0000256" key="5">
    <source>
        <dbReference type="ARBA" id="ARBA00022605"/>
    </source>
</evidence>
<dbReference type="InterPro" id="IPR012131">
    <property type="entry name" value="Hstdl_DH"/>
</dbReference>
<feature type="binding site" evidence="12 16">
    <location>
        <position position="410"/>
    </location>
    <ligand>
        <name>substrate</name>
    </ligand>
</feature>
<evidence type="ECO:0000256" key="7">
    <source>
        <dbReference type="ARBA" id="ARBA00022833"/>
    </source>
</evidence>
<dbReference type="SUPFAM" id="SSF53720">
    <property type="entry name" value="ALDH-like"/>
    <property type="match status" value="1"/>
</dbReference>
<dbReference type="EMBL" id="CP032819">
    <property type="protein sequence ID" value="AZS31674.1"/>
    <property type="molecule type" value="Genomic_DNA"/>
</dbReference>
<dbReference type="RefSeq" id="WP_106624096.1">
    <property type="nucleotide sequence ID" value="NZ_CP032819.1"/>
</dbReference>
<evidence type="ECO:0000256" key="13">
    <source>
        <dbReference type="PIRNR" id="PIRNR000099"/>
    </source>
</evidence>
<evidence type="ECO:0000256" key="18">
    <source>
        <dbReference type="RuleBase" id="RU004175"/>
    </source>
</evidence>
<dbReference type="FunFam" id="3.40.50.1980:FF:000001">
    <property type="entry name" value="Histidinol dehydrogenase"/>
    <property type="match status" value="1"/>
</dbReference>
<evidence type="ECO:0000313" key="19">
    <source>
        <dbReference type="EMBL" id="AZS31674.1"/>
    </source>
</evidence>
<feature type="binding site" evidence="12 16">
    <location>
        <position position="356"/>
    </location>
    <ligand>
        <name>substrate</name>
    </ligand>
</feature>
<dbReference type="OrthoDB" id="9805269at2"/>
<evidence type="ECO:0000256" key="6">
    <source>
        <dbReference type="ARBA" id="ARBA00022723"/>
    </source>
</evidence>
<feature type="binding site" evidence="12 16">
    <location>
        <position position="255"/>
    </location>
    <ligand>
        <name>substrate</name>
    </ligand>
</feature>
<evidence type="ECO:0000256" key="10">
    <source>
        <dbReference type="ARBA" id="ARBA00023102"/>
    </source>
</evidence>
<name>A0A3S9VYM5_9BACT</name>
<dbReference type="Gene3D" id="1.20.5.1300">
    <property type="match status" value="1"/>
</dbReference>
<keyword evidence="20" id="KW-1185">Reference proteome</keyword>
<evidence type="ECO:0000256" key="4">
    <source>
        <dbReference type="ARBA" id="ARBA00012965"/>
    </source>
</evidence>
<comment type="similarity">
    <text evidence="3 12 13 18">Belongs to the histidinol dehydrogenase family.</text>
</comment>
<evidence type="ECO:0000256" key="3">
    <source>
        <dbReference type="ARBA" id="ARBA00010178"/>
    </source>
</evidence>
<feature type="binding site" evidence="12 15">
    <location>
        <position position="124"/>
    </location>
    <ligand>
        <name>NAD(+)</name>
        <dbReference type="ChEBI" id="CHEBI:57540"/>
    </ligand>
</feature>
<keyword evidence="7 12" id="KW-0862">Zinc</keyword>
<accession>A0A3S9VYM5</accession>
<evidence type="ECO:0000313" key="20">
    <source>
        <dbReference type="Proteomes" id="UP000270673"/>
    </source>
</evidence>
<dbReference type="AlphaFoldDB" id="A0A3S9VYM5"/>
<dbReference type="GO" id="GO:0000105">
    <property type="term" value="P:L-histidine biosynthetic process"/>
    <property type="evidence" value="ECO:0007669"/>
    <property type="project" value="UniProtKB-UniRule"/>
</dbReference>
<evidence type="ECO:0000256" key="2">
    <source>
        <dbReference type="ARBA" id="ARBA00004940"/>
    </source>
</evidence>
<dbReference type="PANTHER" id="PTHR21256:SF2">
    <property type="entry name" value="HISTIDINE BIOSYNTHESIS TRIFUNCTIONAL PROTEIN"/>
    <property type="match status" value="1"/>
</dbReference>
<feature type="binding site" evidence="12 17">
    <location>
        <position position="255"/>
    </location>
    <ligand>
        <name>Zn(2+)</name>
        <dbReference type="ChEBI" id="CHEBI:29105"/>
    </ligand>
</feature>
<dbReference type="GO" id="GO:0005829">
    <property type="term" value="C:cytosol"/>
    <property type="evidence" value="ECO:0007669"/>
    <property type="project" value="TreeGrafter"/>
</dbReference>
<dbReference type="InterPro" id="IPR022695">
    <property type="entry name" value="Histidinol_DH_monofunct"/>
</dbReference>
<keyword evidence="8 12" id="KW-0560">Oxidoreductase</keyword>
<evidence type="ECO:0000256" key="8">
    <source>
        <dbReference type="ARBA" id="ARBA00023002"/>
    </source>
</evidence>
<dbReference type="InterPro" id="IPR001692">
    <property type="entry name" value="Histidinol_DH_CS"/>
</dbReference>
<keyword evidence="6 12" id="KW-0479">Metal-binding</keyword>
<dbReference type="CDD" id="cd06572">
    <property type="entry name" value="Histidinol_dh"/>
    <property type="match status" value="1"/>
</dbReference>
<dbReference type="Pfam" id="PF00815">
    <property type="entry name" value="Histidinol_dh"/>
    <property type="match status" value="1"/>
</dbReference>
<dbReference type="PRINTS" id="PR00083">
    <property type="entry name" value="HOLDHDRGNASE"/>
</dbReference>
<dbReference type="FunFam" id="3.40.50.1980:FF:000002">
    <property type="entry name" value="Histidinol dehydrogenase, chloroplastic"/>
    <property type="match status" value="1"/>
</dbReference>
<dbReference type="Proteomes" id="UP000270673">
    <property type="component" value="Chromosome"/>
</dbReference>
<feature type="binding site" evidence="12 16">
    <location>
        <position position="233"/>
    </location>
    <ligand>
        <name>substrate</name>
    </ligand>
</feature>
<dbReference type="KEGG" id="buy:D8S85_20370"/>
<feature type="binding site" evidence="12 17">
    <location>
        <position position="258"/>
    </location>
    <ligand>
        <name>Zn(2+)</name>
        <dbReference type="ChEBI" id="CHEBI:29105"/>
    </ligand>
</feature>
<dbReference type="NCBIfam" id="TIGR00069">
    <property type="entry name" value="hisD"/>
    <property type="match status" value="1"/>
</dbReference>
<evidence type="ECO:0000256" key="16">
    <source>
        <dbReference type="PIRSR" id="PIRSR000099-3"/>
    </source>
</evidence>
<evidence type="ECO:0000256" key="17">
    <source>
        <dbReference type="PIRSR" id="PIRSR000099-4"/>
    </source>
</evidence>